<dbReference type="Proteomes" id="UP000289220">
    <property type="component" value="Unassembled WGS sequence"/>
</dbReference>
<comment type="caution">
    <text evidence="1">The sequence shown here is derived from an EMBL/GenBank/DDBJ whole genome shotgun (WGS) entry which is preliminary data.</text>
</comment>
<organism evidence="1 2">
    <name type="scientific">Brevundimonas mediterranea</name>
    <dbReference type="NCBI Taxonomy" id="74329"/>
    <lineage>
        <taxon>Bacteria</taxon>
        <taxon>Pseudomonadati</taxon>
        <taxon>Pseudomonadota</taxon>
        <taxon>Alphaproteobacteria</taxon>
        <taxon>Caulobacterales</taxon>
        <taxon>Caulobacteraceae</taxon>
        <taxon>Brevundimonas</taxon>
    </lineage>
</organism>
<reference evidence="1 2" key="1">
    <citation type="submission" date="2018-11" db="EMBL/GenBank/DDBJ databases">
        <authorList>
            <person name="Peiro R."/>
            <person name="Begona"/>
            <person name="Cbmso G."/>
            <person name="Lopez M."/>
            <person name="Gonzalez S."/>
            <person name="Sacristan E."/>
            <person name="Castillo E."/>
        </authorList>
    </citation>
    <scope>NUCLEOTIDE SEQUENCE [LARGE SCALE GENOMIC DNA]</scope>
    <source>
        <strain evidence="1">Brev_genome</strain>
    </source>
</reference>
<name>A0A7Z9C696_9CAUL</name>
<protein>
    <recommendedName>
        <fullName evidence="3">Growth inhibitor PemK</fullName>
    </recommendedName>
</protein>
<sequence length="144" mass="15808">MKKPEPTVGLVIRYDFLWSHEREKGYADGAKTRPCVIVTAVIRKATGGTDILVAPITHSPPMAGTVAIEIPHRVGQHLGLDDARSYIIASEANSVSWDDPGIVPVKPGVQWAYGLIPKGLYDRLRATMLDLVRQRKLKAADRKA</sequence>
<evidence type="ECO:0000313" key="1">
    <source>
        <dbReference type="EMBL" id="VDC50777.1"/>
    </source>
</evidence>
<evidence type="ECO:0008006" key="3">
    <source>
        <dbReference type="Google" id="ProtNLM"/>
    </source>
</evidence>
<proteinExistence type="predicted"/>
<gene>
    <name evidence="1" type="ORF">BREV_BREV_02267</name>
</gene>
<evidence type="ECO:0000313" key="2">
    <source>
        <dbReference type="Proteomes" id="UP000289220"/>
    </source>
</evidence>
<dbReference type="EMBL" id="UXHF01000048">
    <property type="protein sequence ID" value="VDC50777.1"/>
    <property type="molecule type" value="Genomic_DNA"/>
</dbReference>
<keyword evidence="2" id="KW-1185">Reference proteome</keyword>
<dbReference type="RefSeq" id="WP_154726392.1">
    <property type="nucleotide sequence ID" value="NZ_UXHF01000048.1"/>
</dbReference>
<dbReference type="AlphaFoldDB" id="A0A7Z9C696"/>
<accession>A0A7Z9C696</accession>